<proteinExistence type="predicted"/>
<feature type="region of interest" description="Disordered" evidence="1">
    <location>
        <begin position="39"/>
        <end position="71"/>
    </location>
</feature>
<feature type="chain" id="PRO_5036966143" evidence="2">
    <location>
        <begin position="19"/>
        <end position="142"/>
    </location>
</feature>
<dbReference type="AlphaFoldDB" id="A0A921YYY3"/>
<comment type="caution">
    <text evidence="3">The sequence shown here is derived from an EMBL/GenBank/DDBJ whole genome shotgun (WGS) entry which is preliminary data.</text>
</comment>
<gene>
    <name evidence="3" type="ORF">O3G_MSEX005521</name>
</gene>
<evidence type="ECO:0000313" key="3">
    <source>
        <dbReference type="EMBL" id="KAG6448468.1"/>
    </source>
</evidence>
<feature type="region of interest" description="Disordered" evidence="1">
    <location>
        <begin position="119"/>
        <end position="142"/>
    </location>
</feature>
<feature type="compositionally biased region" description="Basic and acidic residues" evidence="1">
    <location>
        <begin position="121"/>
        <end position="142"/>
    </location>
</feature>
<evidence type="ECO:0000313" key="4">
    <source>
        <dbReference type="Proteomes" id="UP000791440"/>
    </source>
</evidence>
<keyword evidence="4" id="KW-1185">Reference proteome</keyword>
<accession>A0A921YYY3</accession>
<dbReference type="Proteomes" id="UP000791440">
    <property type="component" value="Unassembled WGS sequence"/>
</dbReference>
<reference evidence="3" key="2">
    <citation type="submission" date="2020-12" db="EMBL/GenBank/DDBJ databases">
        <authorList>
            <person name="Kanost M."/>
        </authorList>
    </citation>
    <scope>NUCLEOTIDE SEQUENCE</scope>
</reference>
<feature type="compositionally biased region" description="Basic and acidic residues" evidence="1">
    <location>
        <begin position="51"/>
        <end position="62"/>
    </location>
</feature>
<protein>
    <submittedName>
        <fullName evidence="3">Uncharacterized protein</fullName>
    </submittedName>
</protein>
<dbReference type="EMBL" id="JH668358">
    <property type="protein sequence ID" value="KAG6448468.1"/>
    <property type="molecule type" value="Genomic_DNA"/>
</dbReference>
<evidence type="ECO:0000256" key="2">
    <source>
        <dbReference type="SAM" id="SignalP"/>
    </source>
</evidence>
<name>A0A921YYY3_MANSE</name>
<feature type="signal peptide" evidence="2">
    <location>
        <begin position="1"/>
        <end position="18"/>
    </location>
</feature>
<organism evidence="3 4">
    <name type="scientific">Manduca sexta</name>
    <name type="common">Tobacco hawkmoth</name>
    <name type="synonym">Tobacco hornworm</name>
    <dbReference type="NCBI Taxonomy" id="7130"/>
    <lineage>
        <taxon>Eukaryota</taxon>
        <taxon>Metazoa</taxon>
        <taxon>Ecdysozoa</taxon>
        <taxon>Arthropoda</taxon>
        <taxon>Hexapoda</taxon>
        <taxon>Insecta</taxon>
        <taxon>Pterygota</taxon>
        <taxon>Neoptera</taxon>
        <taxon>Endopterygota</taxon>
        <taxon>Lepidoptera</taxon>
        <taxon>Glossata</taxon>
        <taxon>Ditrysia</taxon>
        <taxon>Bombycoidea</taxon>
        <taxon>Sphingidae</taxon>
        <taxon>Sphinginae</taxon>
        <taxon>Sphingini</taxon>
        <taxon>Manduca</taxon>
    </lineage>
</organism>
<keyword evidence="2" id="KW-0732">Signal</keyword>
<reference evidence="3" key="1">
    <citation type="journal article" date="2016" name="Insect Biochem. Mol. Biol.">
        <title>Multifaceted biological insights from a draft genome sequence of the tobacco hornworm moth, Manduca sexta.</title>
        <authorList>
            <person name="Kanost M.R."/>
            <person name="Arrese E.L."/>
            <person name="Cao X."/>
            <person name="Chen Y.R."/>
            <person name="Chellapilla S."/>
            <person name="Goldsmith M.R."/>
            <person name="Grosse-Wilde E."/>
            <person name="Heckel D.G."/>
            <person name="Herndon N."/>
            <person name="Jiang H."/>
            <person name="Papanicolaou A."/>
            <person name="Qu J."/>
            <person name="Soulages J.L."/>
            <person name="Vogel H."/>
            <person name="Walters J."/>
            <person name="Waterhouse R.M."/>
            <person name="Ahn S.J."/>
            <person name="Almeida F.C."/>
            <person name="An C."/>
            <person name="Aqrawi P."/>
            <person name="Bretschneider A."/>
            <person name="Bryant W.B."/>
            <person name="Bucks S."/>
            <person name="Chao H."/>
            <person name="Chevignon G."/>
            <person name="Christen J.M."/>
            <person name="Clarke D.F."/>
            <person name="Dittmer N.T."/>
            <person name="Ferguson L.C.F."/>
            <person name="Garavelou S."/>
            <person name="Gordon K.H.J."/>
            <person name="Gunaratna R.T."/>
            <person name="Han Y."/>
            <person name="Hauser F."/>
            <person name="He Y."/>
            <person name="Heidel-Fischer H."/>
            <person name="Hirsh A."/>
            <person name="Hu Y."/>
            <person name="Jiang H."/>
            <person name="Kalra D."/>
            <person name="Klinner C."/>
            <person name="Konig C."/>
            <person name="Kovar C."/>
            <person name="Kroll A.R."/>
            <person name="Kuwar S.S."/>
            <person name="Lee S.L."/>
            <person name="Lehman R."/>
            <person name="Li K."/>
            <person name="Li Z."/>
            <person name="Liang H."/>
            <person name="Lovelace S."/>
            <person name="Lu Z."/>
            <person name="Mansfield J.H."/>
            <person name="McCulloch K.J."/>
            <person name="Mathew T."/>
            <person name="Morton B."/>
            <person name="Muzny D.M."/>
            <person name="Neunemann D."/>
            <person name="Ongeri F."/>
            <person name="Pauchet Y."/>
            <person name="Pu L.L."/>
            <person name="Pyrousis I."/>
            <person name="Rao X.J."/>
            <person name="Redding A."/>
            <person name="Roesel C."/>
            <person name="Sanchez-Gracia A."/>
            <person name="Schaack S."/>
            <person name="Shukla A."/>
            <person name="Tetreau G."/>
            <person name="Wang Y."/>
            <person name="Xiong G.H."/>
            <person name="Traut W."/>
            <person name="Walsh T.K."/>
            <person name="Worley K.C."/>
            <person name="Wu D."/>
            <person name="Wu W."/>
            <person name="Wu Y.Q."/>
            <person name="Zhang X."/>
            <person name="Zou Z."/>
            <person name="Zucker H."/>
            <person name="Briscoe A.D."/>
            <person name="Burmester T."/>
            <person name="Clem R.J."/>
            <person name="Feyereisen R."/>
            <person name="Grimmelikhuijzen C.J.P."/>
            <person name="Hamodrakas S.J."/>
            <person name="Hansson B.S."/>
            <person name="Huguet E."/>
            <person name="Jermiin L.S."/>
            <person name="Lan Q."/>
            <person name="Lehman H.K."/>
            <person name="Lorenzen M."/>
            <person name="Merzendorfer H."/>
            <person name="Michalopoulos I."/>
            <person name="Morton D.B."/>
            <person name="Muthukrishnan S."/>
            <person name="Oakeshott J.G."/>
            <person name="Palmer W."/>
            <person name="Park Y."/>
            <person name="Passarelli A.L."/>
            <person name="Rozas J."/>
            <person name="Schwartz L.M."/>
            <person name="Smith W."/>
            <person name="Southgate A."/>
            <person name="Vilcinskas A."/>
            <person name="Vogt R."/>
            <person name="Wang P."/>
            <person name="Werren J."/>
            <person name="Yu X.Q."/>
            <person name="Zhou J.J."/>
            <person name="Brown S.J."/>
            <person name="Scherer S.E."/>
            <person name="Richards S."/>
            <person name="Blissard G.W."/>
        </authorList>
    </citation>
    <scope>NUCLEOTIDE SEQUENCE</scope>
</reference>
<evidence type="ECO:0000256" key="1">
    <source>
        <dbReference type="SAM" id="MobiDB-lite"/>
    </source>
</evidence>
<sequence>MMALGVVLVLGLIACIYSAPETTRPLHPITAALINGANPESDKAGPIVDLPDVKDDEPKEKSSGSTTVKKGDLDRGLVSDVIESTLSGVHLGFAIGGNNGTIDRLCIKLGNITMAGCRRTASQDKKLSKDEDKTETPEKKEM</sequence>